<evidence type="ECO:0000313" key="14">
    <source>
        <dbReference type="Proteomes" id="UP000535182"/>
    </source>
</evidence>
<comment type="caution">
    <text evidence="13">The sequence shown here is derived from an EMBL/GenBank/DDBJ whole genome shotgun (WGS) entry which is preliminary data.</text>
</comment>
<dbReference type="EMBL" id="JACHEB010000015">
    <property type="protein sequence ID" value="MBB5331521.1"/>
    <property type="molecule type" value="Genomic_DNA"/>
</dbReference>
<evidence type="ECO:0000256" key="10">
    <source>
        <dbReference type="ARBA" id="ARBA00042639"/>
    </source>
</evidence>
<dbReference type="EC" id="1.11.1.24" evidence="2"/>
<evidence type="ECO:0000256" key="7">
    <source>
        <dbReference type="ARBA" id="ARBA00023284"/>
    </source>
</evidence>
<dbReference type="GO" id="GO:0005737">
    <property type="term" value="C:cytoplasm"/>
    <property type="evidence" value="ECO:0007669"/>
    <property type="project" value="TreeGrafter"/>
</dbReference>
<evidence type="ECO:0000313" key="13">
    <source>
        <dbReference type="EMBL" id="MBB5331521.1"/>
    </source>
</evidence>
<evidence type="ECO:0000259" key="12">
    <source>
        <dbReference type="PROSITE" id="PS51352"/>
    </source>
</evidence>
<dbReference type="PANTHER" id="PTHR42801">
    <property type="entry name" value="THIOREDOXIN-DEPENDENT PEROXIDE REDUCTASE"/>
    <property type="match status" value="1"/>
</dbReference>
<evidence type="ECO:0000256" key="1">
    <source>
        <dbReference type="ARBA" id="ARBA00003330"/>
    </source>
</evidence>
<dbReference type="GO" id="GO:0034599">
    <property type="term" value="P:cellular response to oxidative stress"/>
    <property type="evidence" value="ECO:0007669"/>
    <property type="project" value="TreeGrafter"/>
</dbReference>
<evidence type="ECO:0000256" key="4">
    <source>
        <dbReference type="ARBA" id="ARBA00022862"/>
    </source>
</evidence>
<dbReference type="GO" id="GO:0045454">
    <property type="term" value="P:cell redox homeostasis"/>
    <property type="evidence" value="ECO:0007669"/>
    <property type="project" value="TreeGrafter"/>
</dbReference>
<dbReference type="SUPFAM" id="SSF52833">
    <property type="entry name" value="Thioredoxin-like"/>
    <property type="match status" value="1"/>
</dbReference>
<dbReference type="Gene3D" id="3.40.30.10">
    <property type="entry name" value="Glutaredoxin"/>
    <property type="match status" value="1"/>
</dbReference>
<dbReference type="InterPro" id="IPR000866">
    <property type="entry name" value="AhpC/TSA"/>
</dbReference>
<evidence type="ECO:0000256" key="6">
    <source>
        <dbReference type="ARBA" id="ARBA00023157"/>
    </source>
</evidence>
<gene>
    <name evidence="13" type="ORF">HDF14_005168</name>
</gene>
<evidence type="ECO:0000256" key="3">
    <source>
        <dbReference type="ARBA" id="ARBA00022559"/>
    </source>
</evidence>
<dbReference type="PANTHER" id="PTHR42801:SF7">
    <property type="entry name" value="SLL1159 PROTEIN"/>
    <property type="match status" value="1"/>
</dbReference>
<evidence type="ECO:0000256" key="9">
    <source>
        <dbReference type="ARBA" id="ARBA00038489"/>
    </source>
</evidence>
<sequence>MPDFELPDANGKIVRSAEPHAAGPLLIMFYRGHWCLFCNLTVKAMQERHFEIVSSGAKLVAISSQTPDDSLTTTEKHGLVFPVLSDSGNVVARAFGIVFRLDDGLKAGVFLELTFLHSMGTTLLNFHCPLHF</sequence>
<comment type="similarity">
    <text evidence="9">Belongs to the peroxiredoxin family. BCP/PrxQ subfamily.</text>
</comment>
<dbReference type="AlphaFoldDB" id="A0A9X0U6F8"/>
<dbReference type="PROSITE" id="PS51352">
    <property type="entry name" value="THIOREDOXIN_2"/>
    <property type="match status" value="1"/>
</dbReference>
<keyword evidence="3" id="KW-0575">Peroxidase</keyword>
<dbReference type="InterPro" id="IPR013766">
    <property type="entry name" value="Thioredoxin_domain"/>
</dbReference>
<name>A0A9X0U6F8_9BACT</name>
<evidence type="ECO:0000256" key="11">
    <source>
        <dbReference type="ARBA" id="ARBA00049091"/>
    </source>
</evidence>
<accession>A0A9X0U6F8</accession>
<dbReference type="Pfam" id="PF00578">
    <property type="entry name" value="AhpC-TSA"/>
    <property type="match status" value="1"/>
</dbReference>
<dbReference type="InterPro" id="IPR036249">
    <property type="entry name" value="Thioredoxin-like_sf"/>
</dbReference>
<organism evidence="13 14">
    <name type="scientific">Tunturiibacter gelidiferens</name>
    <dbReference type="NCBI Taxonomy" id="3069689"/>
    <lineage>
        <taxon>Bacteria</taxon>
        <taxon>Pseudomonadati</taxon>
        <taxon>Acidobacteriota</taxon>
        <taxon>Terriglobia</taxon>
        <taxon>Terriglobales</taxon>
        <taxon>Acidobacteriaceae</taxon>
        <taxon>Tunturiibacter</taxon>
    </lineage>
</organism>
<protein>
    <recommendedName>
        <fullName evidence="2">thioredoxin-dependent peroxiredoxin</fullName>
        <ecNumber evidence="2">1.11.1.24</ecNumber>
    </recommendedName>
    <alternativeName>
        <fullName evidence="8">Thioredoxin peroxidase</fullName>
    </alternativeName>
    <alternativeName>
        <fullName evidence="10">Thioredoxin-dependent peroxiredoxin Bcp</fullName>
    </alternativeName>
</protein>
<keyword evidence="14" id="KW-1185">Reference proteome</keyword>
<keyword evidence="4" id="KW-0049">Antioxidant</keyword>
<keyword evidence="5" id="KW-0560">Oxidoreductase</keyword>
<dbReference type="CDD" id="cd02970">
    <property type="entry name" value="PRX_like2"/>
    <property type="match status" value="1"/>
</dbReference>
<reference evidence="13 14" key="1">
    <citation type="submission" date="2020-08" db="EMBL/GenBank/DDBJ databases">
        <title>Genomic Encyclopedia of Type Strains, Phase IV (KMG-V): Genome sequencing to study the core and pangenomes of soil and plant-associated prokaryotes.</title>
        <authorList>
            <person name="Whitman W."/>
        </authorList>
    </citation>
    <scope>NUCLEOTIDE SEQUENCE [LARGE SCALE GENOMIC DNA]</scope>
    <source>
        <strain evidence="13 14">X5P2</strain>
    </source>
</reference>
<dbReference type="GO" id="GO:0008379">
    <property type="term" value="F:thioredoxin peroxidase activity"/>
    <property type="evidence" value="ECO:0007669"/>
    <property type="project" value="TreeGrafter"/>
</dbReference>
<proteinExistence type="inferred from homology"/>
<dbReference type="Proteomes" id="UP000535182">
    <property type="component" value="Unassembled WGS sequence"/>
</dbReference>
<dbReference type="InterPro" id="IPR050924">
    <property type="entry name" value="Peroxiredoxin_BCP/PrxQ"/>
</dbReference>
<evidence type="ECO:0000256" key="2">
    <source>
        <dbReference type="ARBA" id="ARBA00013017"/>
    </source>
</evidence>
<keyword evidence="6" id="KW-1015">Disulfide bond</keyword>
<feature type="domain" description="Thioredoxin" evidence="12">
    <location>
        <begin position="1"/>
        <end position="121"/>
    </location>
</feature>
<keyword evidence="7" id="KW-0676">Redox-active center</keyword>
<comment type="catalytic activity">
    <reaction evidence="11">
        <text>a hydroperoxide + [thioredoxin]-dithiol = an alcohol + [thioredoxin]-disulfide + H2O</text>
        <dbReference type="Rhea" id="RHEA:62620"/>
        <dbReference type="Rhea" id="RHEA-COMP:10698"/>
        <dbReference type="Rhea" id="RHEA-COMP:10700"/>
        <dbReference type="ChEBI" id="CHEBI:15377"/>
        <dbReference type="ChEBI" id="CHEBI:29950"/>
        <dbReference type="ChEBI" id="CHEBI:30879"/>
        <dbReference type="ChEBI" id="CHEBI:35924"/>
        <dbReference type="ChEBI" id="CHEBI:50058"/>
        <dbReference type="EC" id="1.11.1.24"/>
    </reaction>
</comment>
<evidence type="ECO:0000256" key="5">
    <source>
        <dbReference type="ARBA" id="ARBA00023002"/>
    </source>
</evidence>
<comment type="function">
    <text evidence="1">Thiol-specific peroxidase that catalyzes the reduction of hydrogen peroxide and organic hydroperoxides to water and alcohols, respectively. Plays a role in cell protection against oxidative stress by detoxifying peroxides and as sensor of hydrogen peroxide-mediated signaling events.</text>
</comment>
<evidence type="ECO:0000256" key="8">
    <source>
        <dbReference type="ARBA" id="ARBA00032824"/>
    </source>
</evidence>